<dbReference type="GO" id="GO:0055085">
    <property type="term" value="P:transmembrane transport"/>
    <property type="evidence" value="ECO:0007669"/>
    <property type="project" value="InterPro"/>
</dbReference>
<dbReference type="SUPFAM" id="SSF161098">
    <property type="entry name" value="MetI-like"/>
    <property type="match status" value="1"/>
</dbReference>
<feature type="transmembrane region" description="Helical" evidence="5">
    <location>
        <begin position="261"/>
        <end position="286"/>
    </location>
</feature>
<keyword evidence="3 5" id="KW-1133">Transmembrane helix</keyword>
<dbReference type="Pfam" id="PF00528">
    <property type="entry name" value="BPD_transp_1"/>
    <property type="match status" value="1"/>
</dbReference>
<evidence type="ECO:0000256" key="5">
    <source>
        <dbReference type="RuleBase" id="RU363032"/>
    </source>
</evidence>
<keyword evidence="5" id="KW-0813">Transport</keyword>
<dbReference type="InterPro" id="IPR000515">
    <property type="entry name" value="MetI-like"/>
</dbReference>
<feature type="transmembrane region" description="Helical" evidence="5">
    <location>
        <begin position="373"/>
        <end position="394"/>
    </location>
</feature>
<evidence type="ECO:0000256" key="4">
    <source>
        <dbReference type="ARBA" id="ARBA00023136"/>
    </source>
</evidence>
<accession>A0A101HR27</accession>
<dbReference type="PANTHER" id="PTHR43839:SF1">
    <property type="entry name" value="OPPC IN A BINDING PROTEIN-DEPENDENT TRANSPORT SYSTEM"/>
    <property type="match status" value="1"/>
</dbReference>
<comment type="caution">
    <text evidence="7">The sequence shown here is derived from an EMBL/GenBank/DDBJ whole genome shotgun (WGS) entry which is preliminary data.</text>
</comment>
<feature type="transmembrane region" description="Helical" evidence="5">
    <location>
        <begin position="322"/>
        <end position="341"/>
    </location>
</feature>
<evidence type="ECO:0000256" key="3">
    <source>
        <dbReference type="ARBA" id="ARBA00022989"/>
    </source>
</evidence>
<dbReference type="Pfam" id="PF12911">
    <property type="entry name" value="OppC_N"/>
    <property type="match status" value="1"/>
</dbReference>
<evidence type="ECO:0000313" key="7">
    <source>
        <dbReference type="EMBL" id="KUK81299.1"/>
    </source>
</evidence>
<proteinExistence type="inferred from homology"/>
<dbReference type="Proteomes" id="UP000054092">
    <property type="component" value="Unassembled WGS sequence"/>
</dbReference>
<evidence type="ECO:0000313" key="8">
    <source>
        <dbReference type="Proteomes" id="UP000054092"/>
    </source>
</evidence>
<reference evidence="8" key="1">
    <citation type="journal article" date="2015" name="MBio">
        <title>Genome-Resolved Metagenomic Analysis Reveals Roles for Candidate Phyla and Other Microbial Community Members in Biogeochemical Transformations in Oil Reservoirs.</title>
        <authorList>
            <person name="Hu P."/>
            <person name="Tom L."/>
            <person name="Singh A."/>
            <person name="Thomas B.C."/>
            <person name="Baker B.J."/>
            <person name="Piceno Y.M."/>
            <person name="Andersen G.L."/>
            <person name="Banfield J.F."/>
        </authorList>
    </citation>
    <scope>NUCLEOTIDE SEQUENCE [LARGE SCALE GENOMIC DNA]</scope>
</reference>
<dbReference type="InterPro" id="IPR035906">
    <property type="entry name" value="MetI-like_sf"/>
</dbReference>
<dbReference type="InterPro" id="IPR025966">
    <property type="entry name" value="OppC_N"/>
</dbReference>
<feature type="domain" description="ABC transmembrane type-1" evidence="6">
    <location>
        <begin position="259"/>
        <end position="450"/>
    </location>
</feature>
<dbReference type="PANTHER" id="PTHR43839">
    <property type="entry name" value="OPPC IN A BINDING PROTEIN-DEPENDENT TRANSPORT SYSTEM"/>
    <property type="match status" value="1"/>
</dbReference>
<dbReference type="CDD" id="cd06261">
    <property type="entry name" value="TM_PBP2"/>
    <property type="match status" value="1"/>
</dbReference>
<protein>
    <submittedName>
        <fullName evidence="7">ABC-type dipeptide/oligopeptide/nickel transport system, permease component</fullName>
    </submittedName>
</protein>
<feature type="transmembrane region" description="Helical" evidence="5">
    <location>
        <begin position="20"/>
        <end position="39"/>
    </location>
</feature>
<sequence>MTISDFRRSLGGFWSEFRKVKSGIIGVIFLVIFIFILIFEPVIVPYPEANLKWRDITYWQDLPASAPPSWINIFASKKRAVSESIEEYSFSETMAGAMRIQEYVFEYDYSASVAPSDIVFHASGVGKPTVVIAIERPDGLTIDLYRKQLEVSPTQSLRVSIDRSSQTSAMNFGKKYSPSEGVQLQTIKTTDVLFSKAQPGIFRSPSPLVGTYKLKVTLLLQKADENIEGAFVNIAGRVHGILGTDNSKRDIWSGVIAGVKWAMLIGLLTALISVSIGVVYGVISAYVGGWKDSLMQRIFEIFISVPMLPVLIVMSAVFKPNIWVMIGIMCIFYWVGPVKTVRSMGLQIKEETYIEASRALGASNTRIIFKHMVPLLIPYAFASMALNVPGAIVVEATISLLGLGDATIVTWGQILQAANSGGAMLSGMWWWVIPPGLAIAFMGMTFAFVGFAMDKILNPKLKTR</sequence>
<keyword evidence="4 5" id="KW-0472">Membrane</keyword>
<dbReference type="GO" id="GO:0005886">
    <property type="term" value="C:plasma membrane"/>
    <property type="evidence" value="ECO:0007669"/>
    <property type="project" value="UniProtKB-SubCell"/>
</dbReference>
<comment type="subcellular location">
    <subcellularLocation>
        <location evidence="5">Cell membrane</location>
        <topology evidence="5">Multi-pass membrane protein</topology>
    </subcellularLocation>
    <subcellularLocation>
        <location evidence="1">Membrane</location>
        <topology evidence="1">Multi-pass membrane protein</topology>
    </subcellularLocation>
</comment>
<name>A0A101HR27_9BACT</name>
<gene>
    <name evidence="7" type="ORF">XD94_0530</name>
</gene>
<evidence type="ECO:0000256" key="1">
    <source>
        <dbReference type="ARBA" id="ARBA00004141"/>
    </source>
</evidence>
<organism evidence="7 8">
    <name type="scientific">Mesotoga prima</name>
    <dbReference type="NCBI Taxonomy" id="1184387"/>
    <lineage>
        <taxon>Bacteria</taxon>
        <taxon>Thermotogati</taxon>
        <taxon>Thermotogota</taxon>
        <taxon>Thermotogae</taxon>
        <taxon>Kosmotogales</taxon>
        <taxon>Kosmotogaceae</taxon>
        <taxon>Mesotoga</taxon>
    </lineage>
</organism>
<evidence type="ECO:0000259" key="6">
    <source>
        <dbReference type="PROSITE" id="PS50928"/>
    </source>
</evidence>
<dbReference type="PROSITE" id="PS50928">
    <property type="entry name" value="ABC_TM1"/>
    <property type="match status" value="1"/>
</dbReference>
<comment type="similarity">
    <text evidence="5">Belongs to the binding-protein-dependent transport system permease family.</text>
</comment>
<dbReference type="AlphaFoldDB" id="A0A101HR27"/>
<dbReference type="EMBL" id="LGGP01000067">
    <property type="protein sequence ID" value="KUK81299.1"/>
    <property type="molecule type" value="Genomic_DNA"/>
</dbReference>
<dbReference type="PATRIC" id="fig|1184387.3.peg.876"/>
<keyword evidence="2 5" id="KW-0812">Transmembrane</keyword>
<feature type="transmembrane region" description="Helical" evidence="5">
    <location>
        <begin position="428"/>
        <end position="452"/>
    </location>
</feature>
<evidence type="ECO:0000256" key="2">
    <source>
        <dbReference type="ARBA" id="ARBA00022692"/>
    </source>
</evidence>
<feature type="transmembrane region" description="Helical" evidence="5">
    <location>
        <begin position="298"/>
        <end position="316"/>
    </location>
</feature>
<dbReference type="Gene3D" id="1.10.3720.10">
    <property type="entry name" value="MetI-like"/>
    <property type="match status" value="1"/>
</dbReference>